<dbReference type="GO" id="GO:0004639">
    <property type="term" value="F:phosphoribosylaminoimidazolesuccinocarboxamide synthase activity"/>
    <property type="evidence" value="ECO:0007669"/>
    <property type="project" value="UniProtKB-EC"/>
</dbReference>
<evidence type="ECO:0000256" key="5">
    <source>
        <dbReference type="ARBA" id="ARBA00022755"/>
    </source>
</evidence>
<dbReference type="GO" id="GO:0005524">
    <property type="term" value="F:ATP binding"/>
    <property type="evidence" value="ECO:0007669"/>
    <property type="project" value="UniProtKB-KW"/>
</dbReference>
<dbReference type="PANTHER" id="PTHR43599">
    <property type="entry name" value="MULTIFUNCTIONAL PROTEIN ADE2"/>
    <property type="match status" value="1"/>
</dbReference>
<sequence length="334" mass="37950">MVVITGNKVAEGKTKIIWGVDGDPSLAVVESKDDITAGDGAKHDIMRGKAEFATATTCNVFRLLQACGIPLAFREQIDERRFLAKRCHMVPLEVVVRREAHGSFLKRHPYLQKGHVFPRLILEFFLKTTGKQWAGQAIPKDDPFMQITRRRAALFLPDQPLYIQDPFLVLDVFPLSDDPEGYQERYQKIGAMAIEVFLILEKAWQLLGRRLVDFKVEFGITQEGQLVLADVIDSDSWRVVDGGQYIDKQAYRDGRSLALVRDLYQLVAALTERFGLPRQRLIIWRGSESDSLDVFDRAIELMRKGVDGSVEVITCSLHKQPIQALQKLWALVQE</sequence>
<name>A0A1G2R775_9BACT</name>
<evidence type="ECO:0000313" key="10">
    <source>
        <dbReference type="Proteomes" id="UP000176901"/>
    </source>
</evidence>
<dbReference type="Pfam" id="PF01259">
    <property type="entry name" value="SAICAR_synt"/>
    <property type="match status" value="2"/>
</dbReference>
<dbReference type="Gene3D" id="3.30.200.20">
    <property type="entry name" value="Phosphorylase Kinase, domain 1"/>
    <property type="match status" value="1"/>
</dbReference>
<evidence type="ECO:0000256" key="7">
    <source>
        <dbReference type="ARBA" id="ARBA00048475"/>
    </source>
</evidence>
<dbReference type="GO" id="GO:0006189">
    <property type="term" value="P:'de novo' IMP biosynthetic process"/>
    <property type="evidence" value="ECO:0007669"/>
    <property type="project" value="UniProtKB-UniPathway"/>
</dbReference>
<dbReference type="SUPFAM" id="SSF56104">
    <property type="entry name" value="SAICAR synthase-like"/>
    <property type="match status" value="1"/>
</dbReference>
<evidence type="ECO:0000256" key="3">
    <source>
        <dbReference type="ARBA" id="ARBA00022598"/>
    </source>
</evidence>
<comment type="pathway">
    <text evidence="1">Purine metabolism; IMP biosynthesis via de novo pathway; 5-amino-1-(5-phospho-D-ribosyl)imidazole-4-carboxamide from 5-amino-1-(5-phospho-D-ribosyl)imidazole-4-carboxylate: step 1/2.</text>
</comment>
<evidence type="ECO:0000256" key="2">
    <source>
        <dbReference type="ARBA" id="ARBA00012217"/>
    </source>
</evidence>
<dbReference type="AlphaFoldDB" id="A0A1G2R775"/>
<feature type="domain" description="SAICAR synthetase/ADE2 N-terminal" evidence="8">
    <location>
        <begin position="183"/>
        <end position="253"/>
    </location>
</feature>
<dbReference type="UniPathway" id="UPA00074">
    <property type="reaction ID" value="UER00131"/>
</dbReference>
<dbReference type="EC" id="6.3.2.6" evidence="2"/>
<evidence type="ECO:0000256" key="6">
    <source>
        <dbReference type="ARBA" id="ARBA00022840"/>
    </source>
</evidence>
<feature type="non-terminal residue" evidence="9">
    <location>
        <position position="334"/>
    </location>
</feature>
<dbReference type="Gene3D" id="3.30.470.20">
    <property type="entry name" value="ATP-grasp fold, B domain"/>
    <property type="match status" value="2"/>
</dbReference>
<proteinExistence type="predicted"/>
<feature type="domain" description="SAICAR synthetase/ADE2 N-terminal" evidence="8">
    <location>
        <begin position="9"/>
        <end position="129"/>
    </location>
</feature>
<dbReference type="STRING" id="1802451.A3C82_02880"/>
<evidence type="ECO:0000256" key="1">
    <source>
        <dbReference type="ARBA" id="ARBA00004672"/>
    </source>
</evidence>
<evidence type="ECO:0000256" key="4">
    <source>
        <dbReference type="ARBA" id="ARBA00022741"/>
    </source>
</evidence>
<keyword evidence="4" id="KW-0547">Nucleotide-binding</keyword>
<evidence type="ECO:0000259" key="8">
    <source>
        <dbReference type="Pfam" id="PF01259"/>
    </source>
</evidence>
<comment type="caution">
    <text evidence="9">The sequence shown here is derived from an EMBL/GenBank/DDBJ whole genome shotgun (WGS) entry which is preliminary data.</text>
</comment>
<protein>
    <recommendedName>
        <fullName evidence="2">phosphoribosylaminoimidazolesuccinocarboxamide synthase</fullName>
        <ecNumber evidence="2">6.3.2.6</ecNumber>
    </recommendedName>
</protein>
<dbReference type="EMBL" id="MHTW01000002">
    <property type="protein sequence ID" value="OHA67951.1"/>
    <property type="molecule type" value="Genomic_DNA"/>
</dbReference>
<keyword evidence="3" id="KW-0436">Ligase</keyword>
<keyword evidence="6" id="KW-0067">ATP-binding</keyword>
<keyword evidence="5" id="KW-0658">Purine biosynthesis</keyword>
<organism evidence="9 10">
    <name type="scientific">Candidatus Wildermuthbacteria bacterium RIFCSPHIGHO2_02_FULL_47_12</name>
    <dbReference type="NCBI Taxonomy" id="1802451"/>
    <lineage>
        <taxon>Bacteria</taxon>
        <taxon>Candidatus Wildermuthiibacteriota</taxon>
    </lineage>
</organism>
<dbReference type="InterPro" id="IPR028923">
    <property type="entry name" value="SAICAR_synt/ADE2_N"/>
</dbReference>
<evidence type="ECO:0000313" key="9">
    <source>
        <dbReference type="EMBL" id="OHA67951.1"/>
    </source>
</evidence>
<accession>A0A1G2R775</accession>
<dbReference type="PANTHER" id="PTHR43599:SF3">
    <property type="entry name" value="SI:DKEY-6E2.2"/>
    <property type="match status" value="1"/>
</dbReference>
<dbReference type="Proteomes" id="UP000176901">
    <property type="component" value="Unassembled WGS sequence"/>
</dbReference>
<dbReference type="InterPro" id="IPR050089">
    <property type="entry name" value="SAICAR_synthetase"/>
</dbReference>
<comment type="catalytic activity">
    <reaction evidence="7">
        <text>5-amino-1-(5-phospho-D-ribosyl)imidazole-4-carboxylate + L-aspartate + ATP = (2S)-2-[5-amino-1-(5-phospho-beta-D-ribosyl)imidazole-4-carboxamido]succinate + ADP + phosphate + 2 H(+)</text>
        <dbReference type="Rhea" id="RHEA:22628"/>
        <dbReference type="ChEBI" id="CHEBI:15378"/>
        <dbReference type="ChEBI" id="CHEBI:29991"/>
        <dbReference type="ChEBI" id="CHEBI:30616"/>
        <dbReference type="ChEBI" id="CHEBI:43474"/>
        <dbReference type="ChEBI" id="CHEBI:58443"/>
        <dbReference type="ChEBI" id="CHEBI:77657"/>
        <dbReference type="ChEBI" id="CHEBI:456216"/>
        <dbReference type="EC" id="6.3.2.6"/>
    </reaction>
</comment>
<gene>
    <name evidence="9" type="ORF">A3C82_02880</name>
</gene>
<reference evidence="9 10" key="1">
    <citation type="journal article" date="2016" name="Nat. Commun.">
        <title>Thousands of microbial genomes shed light on interconnected biogeochemical processes in an aquifer system.</title>
        <authorList>
            <person name="Anantharaman K."/>
            <person name="Brown C.T."/>
            <person name="Hug L.A."/>
            <person name="Sharon I."/>
            <person name="Castelle C.J."/>
            <person name="Probst A.J."/>
            <person name="Thomas B.C."/>
            <person name="Singh A."/>
            <person name="Wilkins M.J."/>
            <person name="Karaoz U."/>
            <person name="Brodie E.L."/>
            <person name="Williams K.H."/>
            <person name="Hubbard S.S."/>
            <person name="Banfield J.F."/>
        </authorList>
    </citation>
    <scope>NUCLEOTIDE SEQUENCE [LARGE SCALE GENOMIC DNA]</scope>
</reference>